<dbReference type="NCBIfam" id="NF001534">
    <property type="entry name" value="PRK00364.2-5"/>
    <property type="match status" value="1"/>
</dbReference>
<evidence type="ECO:0000313" key="5">
    <source>
        <dbReference type="EMBL" id="MBA2132277.1"/>
    </source>
</evidence>
<evidence type="ECO:0000256" key="2">
    <source>
        <dbReference type="ARBA" id="ARBA00023186"/>
    </source>
</evidence>
<proteinExistence type="inferred from homology"/>
<protein>
    <recommendedName>
        <fullName evidence="3">Co-chaperonin GroES</fullName>
    </recommendedName>
    <alternativeName>
        <fullName evidence="3">10 kDa chaperonin</fullName>
    </alternativeName>
    <alternativeName>
        <fullName evidence="3">Chaperonin-10</fullName>
        <shortName evidence="3">Cpn10</shortName>
    </alternativeName>
</protein>
<dbReference type="PRINTS" id="PR00297">
    <property type="entry name" value="CHAPERONIN10"/>
</dbReference>
<dbReference type="SMART" id="SM00883">
    <property type="entry name" value="Cpn10"/>
    <property type="match status" value="1"/>
</dbReference>
<sequence>MKIKPLGERIVIKVLESEEKTKSGIVLPDTAKEKPQMGEVLAVGSGKTLDNGQKVPMEVKVGDKILFAKYAGTEVKVDGEEYMVLKESDVLAILE</sequence>
<dbReference type="InterPro" id="IPR011032">
    <property type="entry name" value="GroES-like_sf"/>
</dbReference>
<dbReference type="Gene3D" id="2.30.33.40">
    <property type="entry name" value="GroES chaperonin"/>
    <property type="match status" value="1"/>
</dbReference>
<dbReference type="GO" id="GO:0051087">
    <property type="term" value="F:protein-folding chaperone binding"/>
    <property type="evidence" value="ECO:0007669"/>
    <property type="project" value="TreeGrafter"/>
</dbReference>
<dbReference type="FunFam" id="2.30.33.40:FF:000001">
    <property type="entry name" value="10 kDa chaperonin"/>
    <property type="match status" value="1"/>
</dbReference>
<dbReference type="SUPFAM" id="SSF50129">
    <property type="entry name" value="GroES-like"/>
    <property type="match status" value="1"/>
</dbReference>
<dbReference type="InterPro" id="IPR020818">
    <property type="entry name" value="Chaperonin_GroES"/>
</dbReference>
<dbReference type="EMBL" id="JAAKDE010000003">
    <property type="protein sequence ID" value="MBA2132277.1"/>
    <property type="molecule type" value="Genomic_DNA"/>
</dbReference>
<dbReference type="InterPro" id="IPR037124">
    <property type="entry name" value="Chaperonin_GroES_sf"/>
</dbReference>
<comment type="subunit">
    <text evidence="3">Heptamer of 7 subunits arranged in a ring. Interacts with the chaperonin GroEL.</text>
</comment>
<dbReference type="Proteomes" id="UP000657177">
    <property type="component" value="Unassembled WGS sequence"/>
</dbReference>
<gene>
    <name evidence="3 5" type="primary">groES</name>
    <name evidence="3" type="synonym">groS</name>
    <name evidence="5" type="ORF">G5B42_01760</name>
</gene>
<dbReference type="GO" id="GO:0005737">
    <property type="term" value="C:cytoplasm"/>
    <property type="evidence" value="ECO:0007669"/>
    <property type="project" value="UniProtKB-SubCell"/>
</dbReference>
<dbReference type="HAMAP" id="MF_00580">
    <property type="entry name" value="CH10"/>
    <property type="match status" value="1"/>
</dbReference>
<keyword evidence="2 3" id="KW-0143">Chaperone</keyword>
<dbReference type="GO" id="GO:0046872">
    <property type="term" value="F:metal ion binding"/>
    <property type="evidence" value="ECO:0007669"/>
    <property type="project" value="TreeGrafter"/>
</dbReference>
<organism evidence="5 6">
    <name type="scientific">Capillibacterium thermochitinicola</name>
    <dbReference type="NCBI Taxonomy" id="2699427"/>
    <lineage>
        <taxon>Bacteria</taxon>
        <taxon>Bacillati</taxon>
        <taxon>Bacillota</taxon>
        <taxon>Capillibacterium</taxon>
    </lineage>
</organism>
<keyword evidence="6" id="KW-1185">Reference proteome</keyword>
<keyword evidence="3" id="KW-0963">Cytoplasm</keyword>
<name>A0A8J6I0X1_9FIRM</name>
<reference evidence="5" key="1">
    <citation type="submission" date="2020-06" db="EMBL/GenBank/DDBJ databases">
        <title>Novel chitinolytic bacterium.</title>
        <authorList>
            <person name="Ungkulpasvich U."/>
            <person name="Kosugi A."/>
            <person name="Uke A."/>
        </authorList>
    </citation>
    <scope>NUCLEOTIDE SEQUENCE</scope>
    <source>
        <strain evidence="5">UUS1-1</strain>
    </source>
</reference>
<comment type="caution">
    <text evidence="5">The sequence shown here is derived from an EMBL/GenBank/DDBJ whole genome shotgun (WGS) entry which is preliminary data.</text>
</comment>
<dbReference type="NCBIfam" id="NF001530">
    <property type="entry name" value="PRK00364.1-6"/>
    <property type="match status" value="1"/>
</dbReference>
<dbReference type="CDD" id="cd00320">
    <property type="entry name" value="cpn10"/>
    <property type="match status" value="1"/>
</dbReference>
<dbReference type="InterPro" id="IPR018369">
    <property type="entry name" value="Chaprnonin_Cpn10_CS"/>
</dbReference>
<evidence type="ECO:0000256" key="3">
    <source>
        <dbReference type="HAMAP-Rule" id="MF_00580"/>
    </source>
</evidence>
<dbReference type="PROSITE" id="PS00681">
    <property type="entry name" value="CHAPERONINS_CPN10"/>
    <property type="match status" value="1"/>
</dbReference>
<evidence type="ECO:0000313" key="6">
    <source>
        <dbReference type="Proteomes" id="UP000657177"/>
    </source>
</evidence>
<dbReference type="NCBIfam" id="NF001527">
    <property type="entry name" value="PRK00364.1-2"/>
    <property type="match status" value="1"/>
</dbReference>
<dbReference type="PANTHER" id="PTHR10772:SF58">
    <property type="entry name" value="CO-CHAPERONIN GROES"/>
    <property type="match status" value="1"/>
</dbReference>
<comment type="similarity">
    <text evidence="1 3 4">Belongs to the GroES chaperonin family.</text>
</comment>
<dbReference type="NCBIfam" id="NF001533">
    <property type="entry name" value="PRK00364.2-4"/>
    <property type="match status" value="1"/>
</dbReference>
<accession>A0A8J6I0X1</accession>
<dbReference type="AlphaFoldDB" id="A0A8J6I0X1"/>
<dbReference type="GO" id="GO:0051082">
    <property type="term" value="F:unfolded protein binding"/>
    <property type="evidence" value="ECO:0007669"/>
    <property type="project" value="TreeGrafter"/>
</dbReference>
<dbReference type="GO" id="GO:0044183">
    <property type="term" value="F:protein folding chaperone"/>
    <property type="evidence" value="ECO:0007669"/>
    <property type="project" value="InterPro"/>
</dbReference>
<dbReference type="GO" id="GO:0005524">
    <property type="term" value="F:ATP binding"/>
    <property type="evidence" value="ECO:0007669"/>
    <property type="project" value="InterPro"/>
</dbReference>
<dbReference type="Pfam" id="PF00166">
    <property type="entry name" value="Cpn10"/>
    <property type="match status" value="1"/>
</dbReference>
<dbReference type="RefSeq" id="WP_181338731.1">
    <property type="nucleotide sequence ID" value="NZ_JAAKDE010000003.1"/>
</dbReference>
<evidence type="ECO:0000256" key="1">
    <source>
        <dbReference type="ARBA" id="ARBA00006975"/>
    </source>
</evidence>
<dbReference type="PANTHER" id="PTHR10772">
    <property type="entry name" value="10 KDA HEAT SHOCK PROTEIN"/>
    <property type="match status" value="1"/>
</dbReference>
<comment type="function">
    <text evidence="3 4">Together with the chaperonin GroEL, plays an essential role in assisting protein folding. The GroEL-GroES system forms a nano-cage that allows encapsulation of the non-native substrate proteins and provides a physical environment optimized to promote and accelerate protein folding. GroES binds to the apical surface of the GroEL ring, thereby capping the opening of the GroEL channel.</text>
</comment>
<evidence type="ECO:0000256" key="4">
    <source>
        <dbReference type="RuleBase" id="RU000535"/>
    </source>
</evidence>
<dbReference type="NCBIfam" id="NF001531">
    <property type="entry name" value="PRK00364.2-2"/>
    <property type="match status" value="1"/>
</dbReference>
<comment type="subcellular location">
    <subcellularLocation>
        <location evidence="3">Cytoplasm</location>
    </subcellularLocation>
</comment>